<protein>
    <submittedName>
        <fullName evidence="1">Uncharacterized protein</fullName>
    </submittedName>
</protein>
<evidence type="ECO:0000313" key="2">
    <source>
        <dbReference type="Proteomes" id="UP001152798"/>
    </source>
</evidence>
<name>A0A9P0HMD1_NEZVI</name>
<reference evidence="1" key="1">
    <citation type="submission" date="2022-01" db="EMBL/GenBank/DDBJ databases">
        <authorList>
            <person name="King R."/>
        </authorList>
    </citation>
    <scope>NUCLEOTIDE SEQUENCE</scope>
</reference>
<keyword evidence="2" id="KW-1185">Reference proteome</keyword>
<evidence type="ECO:0000313" key="1">
    <source>
        <dbReference type="EMBL" id="CAH1405403.1"/>
    </source>
</evidence>
<dbReference type="Proteomes" id="UP001152798">
    <property type="component" value="Chromosome 6"/>
</dbReference>
<accession>A0A9P0HMD1</accession>
<dbReference type="AlphaFoldDB" id="A0A9P0HMD1"/>
<proteinExistence type="predicted"/>
<sequence>MRLSTPLELLRFLVEGISAKLFRQPKIYRQVLRRNKIPLGDSDLKAATNSGAHCPIASLIHRPIQVDNGRVSNLSLVRLLLEGSSTDILDGLICAGNGRSYVNIRKCYRHKVGL</sequence>
<organism evidence="1 2">
    <name type="scientific">Nezara viridula</name>
    <name type="common">Southern green stink bug</name>
    <name type="synonym">Cimex viridulus</name>
    <dbReference type="NCBI Taxonomy" id="85310"/>
    <lineage>
        <taxon>Eukaryota</taxon>
        <taxon>Metazoa</taxon>
        <taxon>Ecdysozoa</taxon>
        <taxon>Arthropoda</taxon>
        <taxon>Hexapoda</taxon>
        <taxon>Insecta</taxon>
        <taxon>Pterygota</taxon>
        <taxon>Neoptera</taxon>
        <taxon>Paraneoptera</taxon>
        <taxon>Hemiptera</taxon>
        <taxon>Heteroptera</taxon>
        <taxon>Panheteroptera</taxon>
        <taxon>Pentatomomorpha</taxon>
        <taxon>Pentatomoidea</taxon>
        <taxon>Pentatomidae</taxon>
        <taxon>Pentatominae</taxon>
        <taxon>Nezara</taxon>
    </lineage>
</organism>
<gene>
    <name evidence="1" type="ORF">NEZAVI_LOCUS13628</name>
</gene>
<dbReference type="EMBL" id="OV725082">
    <property type="protein sequence ID" value="CAH1405403.1"/>
    <property type="molecule type" value="Genomic_DNA"/>
</dbReference>